<evidence type="ECO:0000313" key="2">
    <source>
        <dbReference type="Proteomes" id="UP000216991"/>
    </source>
</evidence>
<dbReference type="Proteomes" id="UP000216991">
    <property type="component" value="Unassembled WGS sequence"/>
</dbReference>
<gene>
    <name evidence="1" type="ORF">CHU93_02640</name>
</gene>
<dbReference type="EMBL" id="NOXT01000072">
    <property type="protein sequence ID" value="OYQ33998.1"/>
    <property type="molecule type" value="Genomic_DNA"/>
</dbReference>
<keyword evidence="2" id="KW-1185">Reference proteome</keyword>
<comment type="caution">
    <text evidence="1">The sequence shown here is derived from an EMBL/GenBank/DDBJ whole genome shotgun (WGS) entry which is preliminary data.</text>
</comment>
<reference evidence="1 2" key="1">
    <citation type="submission" date="2017-07" db="EMBL/GenBank/DDBJ databases">
        <title>Sandarakinorhabdus cyanobacteriorum sp. nov., a novel bacterium isolated from cyanobacterial aggregates in a eutrophic lake.</title>
        <authorList>
            <person name="Cai H."/>
        </authorList>
    </citation>
    <scope>NUCLEOTIDE SEQUENCE [LARGE SCALE GENOMIC DNA]</scope>
    <source>
        <strain evidence="1 2">TH057</strain>
    </source>
</reference>
<evidence type="ECO:0008006" key="3">
    <source>
        <dbReference type="Google" id="ProtNLM"/>
    </source>
</evidence>
<dbReference type="AlphaFoldDB" id="A0A255YXT4"/>
<sequence length="197" mass="20687">MLLATLALAGCERNPLIVKRSACPAVAVAAHVGDVTLFRGGGTDAANIDAVGTITNVRDVCTETADQFMSRISFDVVARRTDSAQPRQLVLPVFAAVVQAGNVIDAKQVVNVTVNFAAGQERAVASATLDAGVSRKAASVSPEILARINRDRRPGDIDAATDPMADPEVRAALRSASFEVLLGFQIDERALAYNVAK</sequence>
<dbReference type="OrthoDB" id="7425063at2"/>
<name>A0A255YXT4_9SPHN</name>
<accession>A0A255YXT4</accession>
<organism evidence="1 2">
    <name type="scientific">Sandarakinorhabdus cyanobacteriorum</name>
    <dbReference type="NCBI Taxonomy" id="1981098"/>
    <lineage>
        <taxon>Bacteria</taxon>
        <taxon>Pseudomonadati</taxon>
        <taxon>Pseudomonadota</taxon>
        <taxon>Alphaproteobacteria</taxon>
        <taxon>Sphingomonadales</taxon>
        <taxon>Sphingosinicellaceae</taxon>
        <taxon>Sandarakinorhabdus</taxon>
    </lineage>
</organism>
<evidence type="ECO:0000313" key="1">
    <source>
        <dbReference type="EMBL" id="OYQ33998.1"/>
    </source>
</evidence>
<proteinExistence type="predicted"/>
<protein>
    <recommendedName>
        <fullName evidence="3">Lipoprotein</fullName>
    </recommendedName>
</protein>